<evidence type="ECO:0000313" key="3">
    <source>
        <dbReference type="EMBL" id="TCO77548.1"/>
    </source>
</evidence>
<feature type="chain" id="PRO_5020861806" evidence="2">
    <location>
        <begin position="30"/>
        <end position="833"/>
    </location>
</feature>
<organism evidence="3 4">
    <name type="scientific">Chromatocurvus halotolerans</name>
    <dbReference type="NCBI Taxonomy" id="1132028"/>
    <lineage>
        <taxon>Bacteria</taxon>
        <taxon>Pseudomonadati</taxon>
        <taxon>Pseudomonadota</taxon>
        <taxon>Gammaproteobacteria</taxon>
        <taxon>Cellvibrionales</taxon>
        <taxon>Halieaceae</taxon>
        <taxon>Chromatocurvus</taxon>
    </lineage>
</organism>
<gene>
    <name evidence="3" type="ORF">EV688_1025</name>
</gene>
<dbReference type="EMBL" id="SLWX01000002">
    <property type="protein sequence ID" value="TCO77548.1"/>
    <property type="molecule type" value="Genomic_DNA"/>
</dbReference>
<feature type="region of interest" description="Disordered" evidence="1">
    <location>
        <begin position="653"/>
        <end position="680"/>
    </location>
</feature>
<keyword evidence="2" id="KW-0732">Signal</keyword>
<dbReference type="InterPro" id="IPR010706">
    <property type="entry name" value="Fatty_acid_cis-trans_isomerase"/>
</dbReference>
<dbReference type="GO" id="GO:0016853">
    <property type="term" value="F:isomerase activity"/>
    <property type="evidence" value="ECO:0007669"/>
    <property type="project" value="UniProtKB-KW"/>
</dbReference>
<name>A0A4R2L4L1_9GAMM</name>
<evidence type="ECO:0000313" key="4">
    <source>
        <dbReference type="Proteomes" id="UP000294980"/>
    </source>
</evidence>
<dbReference type="Pfam" id="PF06934">
    <property type="entry name" value="CTI"/>
    <property type="match status" value="1"/>
</dbReference>
<dbReference type="AlphaFoldDB" id="A0A4R2L4L1"/>
<evidence type="ECO:0000256" key="2">
    <source>
        <dbReference type="SAM" id="SignalP"/>
    </source>
</evidence>
<proteinExistence type="predicted"/>
<accession>A0A4R2L4L1</accession>
<keyword evidence="3" id="KW-0413">Isomerase</keyword>
<evidence type="ECO:0000256" key="1">
    <source>
        <dbReference type="SAM" id="MobiDB-lite"/>
    </source>
</evidence>
<dbReference type="Proteomes" id="UP000294980">
    <property type="component" value="Unassembled WGS sequence"/>
</dbReference>
<reference evidence="3 4" key="1">
    <citation type="submission" date="2019-03" db="EMBL/GenBank/DDBJ databases">
        <title>Genomic Encyclopedia of Type Strains, Phase IV (KMG-IV): sequencing the most valuable type-strain genomes for metagenomic binning, comparative biology and taxonomic classification.</title>
        <authorList>
            <person name="Goeker M."/>
        </authorList>
    </citation>
    <scope>NUCLEOTIDE SEQUENCE [LARGE SCALE GENOMIC DNA]</scope>
    <source>
        <strain evidence="3 4">DSM 23344</strain>
    </source>
</reference>
<keyword evidence="4" id="KW-1185">Reference proteome</keyword>
<protein>
    <submittedName>
        <fullName evidence="3">Fatty acid cis/trans isomerase CTI</fullName>
    </submittedName>
</protein>
<sequence length="833" mass="95979">MIDGFSRSRQSALLYLFMAATLCLNQMVAADNAQTPEADNPDNQLHTINTSLRSGFDQLKQLFTRQKEYAWQDRETAKEQSHDFERDILPVLYDKCLACHACYDAPCQLKFDNVAGLERGASKIRVYSGLRLGDTPPTRLGIDAQTAAEWRRRGFFSVLDAPQEGGQETLPLLQSMIDFGRENPLPQQDPIPDEIRLDLSRRHACPEPGEFARYREQNPHGGMPLVMAGLTDGEYDRLSRWIREGALIASTERDGSADAADSTHTEEIRQWERWLNRDDKRARLLARYLYEHLYLGHLYLESGEGANSRFYALIRSRTAAPAAPRPVATLRPNDPVEGDFHYRLARIDDSIVHKTHIIYRFDRARRRELMDLFDSQDWSVDTLPGYDSDARANPFETFAAIPPRLRYRFLLNDALYFVRNFIRGPVCRGQIATDVIRDQFWVMFESPAEERFTNRKAYREEVSPLLGVPGQKSSLISLGPEWLDYKAVRNRYLDRRTLRYAEDFPQGPGLSQVWNGETHNPNAFLTIFRHHDSASVMAGWQGEQPRTTWLMDYPLLERTYYELVVGFNVFGSVSHQAQTRLYFDLIRNEAETNFLRLLPPDRRKARYDSWYQNSGKLKMLMTYHDLDTTTPTQVLPGTDDSYTRVLQQLKKRSPELTGTSDAINRPETDHWSPGLTPEQRDTHRTLRVLAARPASDLDLVRWMPETTFLRVDHADGSREALTLLRNRRHSNVAFMLGESLRYQEGHDTLSILPTLVGSYPNLMLRVDAEELGDFVGTLLDVDSEAAMQAMVGRWGLRRMDPDIWPVFHSFRDLLETQAPLEAGVYDLNRYGRW</sequence>
<comment type="caution">
    <text evidence="3">The sequence shown here is derived from an EMBL/GenBank/DDBJ whole genome shotgun (WGS) entry which is preliminary data.</text>
</comment>
<feature type="signal peptide" evidence="2">
    <location>
        <begin position="1"/>
        <end position="29"/>
    </location>
</feature>